<dbReference type="InterPro" id="IPR023606">
    <property type="entry name" value="CoA-Trfase_III_dom_1_sf"/>
</dbReference>
<dbReference type="PANTHER" id="PTHR48207:SF3">
    <property type="entry name" value="SUCCINATE--HYDROXYMETHYLGLUTARATE COA-TRANSFERASE"/>
    <property type="match status" value="1"/>
</dbReference>
<reference evidence="2 3" key="1">
    <citation type="submission" date="2020-04" db="EMBL/GenBank/DDBJ databases">
        <title>MicrobeNet Type strains.</title>
        <authorList>
            <person name="Nicholson A.C."/>
        </authorList>
    </citation>
    <scope>NUCLEOTIDE SEQUENCE [LARGE SCALE GENOMIC DNA]</scope>
    <source>
        <strain evidence="2 3">DSM 45078</strain>
    </source>
</reference>
<comment type="caution">
    <text evidence="2">The sequence shown here is derived from an EMBL/GenBank/DDBJ whole genome shotgun (WGS) entry which is preliminary data.</text>
</comment>
<dbReference type="Pfam" id="PF02515">
    <property type="entry name" value="CoA_transf_3"/>
    <property type="match status" value="1"/>
</dbReference>
<organism evidence="2 3">
    <name type="scientific">Nocardia speluncae</name>
    <dbReference type="NCBI Taxonomy" id="419477"/>
    <lineage>
        <taxon>Bacteria</taxon>
        <taxon>Bacillati</taxon>
        <taxon>Actinomycetota</taxon>
        <taxon>Actinomycetes</taxon>
        <taxon>Mycobacteriales</taxon>
        <taxon>Nocardiaceae</taxon>
        <taxon>Nocardia</taxon>
    </lineage>
</organism>
<dbReference type="Proteomes" id="UP000565715">
    <property type="component" value="Unassembled WGS sequence"/>
</dbReference>
<gene>
    <name evidence="2" type="ORF">HGA13_21365</name>
</gene>
<sequence length="371" mass="38706">MTGALDGLVIADFGRVLAGPYATMLLADFGAEVIKVERPETGDDTRRWGPPWAGTESTYFLSVNRNKKSVALDLADPADLAAARELVARADVVVENFLPGTMERLGLGYDQVTAINPDIVYCSVTGFGRDNTMPGYDLLIQAVGGLMSITGPDPATPTKVGVAVVDVITGLHAALGILTALRHRDRTGEGQRVEVNLLSSLLSALTNQTSGYIGAGVVPQAMGNRHPSIAPYEVFATADKPLVLAVGNDRQFAALVKVLGAAEMAADERFAGNTARVAHRDELCAMLEDLLAADGADAWYTALTAARVPCGPLNDIAGAIAYAQNLGLSPVVGIDDPDSGTVAQIANPIRLSATPAAYRTTPPRLGADSGN</sequence>
<dbReference type="InterPro" id="IPR003673">
    <property type="entry name" value="CoA-Trfase_fam_III"/>
</dbReference>
<evidence type="ECO:0000256" key="1">
    <source>
        <dbReference type="ARBA" id="ARBA00022679"/>
    </source>
</evidence>
<dbReference type="RefSeq" id="WP_068047828.1">
    <property type="nucleotide sequence ID" value="NZ_JAAXOO010000005.1"/>
</dbReference>
<dbReference type="InterPro" id="IPR044855">
    <property type="entry name" value="CoA-Trfase_III_dom3_sf"/>
</dbReference>
<evidence type="ECO:0000313" key="2">
    <source>
        <dbReference type="EMBL" id="NKY35601.1"/>
    </source>
</evidence>
<dbReference type="EMBL" id="JAAXOO010000005">
    <property type="protein sequence ID" value="NKY35601.1"/>
    <property type="molecule type" value="Genomic_DNA"/>
</dbReference>
<dbReference type="AlphaFoldDB" id="A0A846XGW0"/>
<keyword evidence="3" id="KW-1185">Reference proteome</keyword>
<dbReference type="InterPro" id="IPR050483">
    <property type="entry name" value="CoA-transferase_III_domain"/>
</dbReference>
<dbReference type="Gene3D" id="3.40.50.10540">
    <property type="entry name" value="Crotonobetainyl-coa:carnitine coa-transferase, domain 1"/>
    <property type="match status" value="1"/>
</dbReference>
<accession>A0A846XGW0</accession>
<name>A0A846XGW0_9NOCA</name>
<dbReference type="GO" id="GO:0008410">
    <property type="term" value="F:CoA-transferase activity"/>
    <property type="evidence" value="ECO:0007669"/>
    <property type="project" value="TreeGrafter"/>
</dbReference>
<dbReference type="SUPFAM" id="SSF89796">
    <property type="entry name" value="CoA-transferase family III (CaiB/BaiF)"/>
    <property type="match status" value="1"/>
</dbReference>
<protein>
    <submittedName>
        <fullName evidence="2">CoA transferase</fullName>
    </submittedName>
</protein>
<keyword evidence="1 2" id="KW-0808">Transferase</keyword>
<evidence type="ECO:0000313" key="3">
    <source>
        <dbReference type="Proteomes" id="UP000565715"/>
    </source>
</evidence>
<proteinExistence type="predicted"/>
<dbReference type="PANTHER" id="PTHR48207">
    <property type="entry name" value="SUCCINATE--HYDROXYMETHYLGLUTARATE COA-TRANSFERASE"/>
    <property type="match status" value="1"/>
</dbReference>
<dbReference type="Gene3D" id="3.30.1540.10">
    <property type="entry name" value="formyl-coa transferase, domain 3"/>
    <property type="match status" value="1"/>
</dbReference>